<protein>
    <submittedName>
        <fullName evidence="2">Grasp-with-spasm system ATP-grasp peptide maturase</fullName>
    </submittedName>
</protein>
<keyword evidence="3" id="KW-1185">Reference proteome</keyword>
<dbReference type="NCBIfam" id="TIGR04192">
    <property type="entry name" value="GRASP_w_spasm"/>
    <property type="match status" value="1"/>
</dbReference>
<evidence type="ECO:0000313" key="2">
    <source>
        <dbReference type="EMBL" id="CAL2107109.1"/>
    </source>
</evidence>
<dbReference type="PANTHER" id="PTHR21621:SF0">
    <property type="entry name" value="BETA-CITRYLGLUTAMATE SYNTHASE B-RELATED"/>
    <property type="match status" value="1"/>
</dbReference>
<feature type="domain" description="MvdD-like pre-ATP grasp" evidence="1">
    <location>
        <begin position="2"/>
        <end position="89"/>
    </location>
</feature>
<dbReference type="Pfam" id="PF21068">
    <property type="entry name" value="ATPgraspMvdD"/>
    <property type="match status" value="1"/>
</dbReference>
<name>A0ABP1FEW3_9FLAO</name>
<evidence type="ECO:0000313" key="3">
    <source>
        <dbReference type="Proteomes" id="UP001497602"/>
    </source>
</evidence>
<proteinExistence type="predicted"/>
<dbReference type="EMBL" id="CAXJRC010000022">
    <property type="protein sequence ID" value="CAL2107109.1"/>
    <property type="molecule type" value="Genomic_DNA"/>
</dbReference>
<dbReference type="PANTHER" id="PTHR21621">
    <property type="entry name" value="RIBOSOMAL PROTEIN S6 MODIFICATION PROTEIN"/>
    <property type="match status" value="1"/>
</dbReference>
<dbReference type="InterPro" id="IPR026455">
    <property type="entry name" value="GRASP_w_spasm"/>
</dbReference>
<dbReference type="SUPFAM" id="SSF56059">
    <property type="entry name" value="Glutathione synthetase ATP-binding domain-like"/>
    <property type="match status" value="1"/>
</dbReference>
<reference evidence="2 3" key="1">
    <citation type="submission" date="2024-05" db="EMBL/GenBank/DDBJ databases">
        <authorList>
            <person name="Duchaud E."/>
        </authorList>
    </citation>
    <scope>NUCLEOTIDE SEQUENCE [LARGE SCALE GENOMIC DNA]</scope>
    <source>
        <strain evidence="2">Ena-SAMPLE-TAB-13-05-2024-13:56:06:370-140305</strain>
    </source>
</reference>
<dbReference type="InterPro" id="IPR048936">
    <property type="entry name" value="MvdD-like_ATPgrasp"/>
</dbReference>
<gene>
    <name evidence="2" type="primary">gwsG</name>
    <name evidence="2" type="ORF">T190115A13A_20389</name>
</gene>
<dbReference type="RefSeq" id="WP_348738765.1">
    <property type="nucleotide sequence ID" value="NZ_CAXJRC010000022.1"/>
</dbReference>
<organism evidence="2 3">
    <name type="scientific">Tenacibaculum vairaonense</name>
    <dbReference type="NCBI Taxonomy" id="3137860"/>
    <lineage>
        <taxon>Bacteria</taxon>
        <taxon>Pseudomonadati</taxon>
        <taxon>Bacteroidota</taxon>
        <taxon>Flavobacteriia</taxon>
        <taxon>Flavobacteriales</taxon>
        <taxon>Flavobacteriaceae</taxon>
        <taxon>Tenacibaculum</taxon>
    </lineage>
</organism>
<evidence type="ECO:0000259" key="1">
    <source>
        <dbReference type="Pfam" id="PF21068"/>
    </source>
</evidence>
<dbReference type="Proteomes" id="UP001497602">
    <property type="component" value="Unassembled WGS sequence"/>
</dbReference>
<accession>A0ABP1FEW3</accession>
<dbReference type="Gene3D" id="3.30.470.20">
    <property type="entry name" value="ATP-grasp fold, B domain"/>
    <property type="match status" value="1"/>
</dbReference>
<sequence>MIVIFSDQADSSTCDVIDWLIKEKVDFVRINTDENFDIDICINNDTNSAVLYYKGQKIDTDTIKGVWYRRGGYFNLGKQINWQEFSASVTAKRELNSDLWNEKKSISTYLYTLLSDKNSINSFFTSTPNKLWMLKEAANCGLDIPKTIITSSKSVLKEFKEEYGAVITKGIDESIHFGDDEQFYSVYTEEVDIDNVPDTFFPSKFQQKIDKEFEIRTFYFFEKMYSMAIFSQKNENTVTDFRKYDKRKPNRCVPYILPEKVEQSINKLMKKMDLNCGSIDLIYNTNNEYVFLEINPVGQFSMTSIPCNYNLEKVIADKLVYFERNN</sequence>
<comment type="caution">
    <text evidence="2">The sequence shown here is derived from an EMBL/GenBank/DDBJ whole genome shotgun (WGS) entry which is preliminary data.</text>
</comment>